<dbReference type="OrthoDB" id="6206554at2"/>
<feature type="transmembrane region" description="Helical" evidence="1">
    <location>
        <begin position="55"/>
        <end position="73"/>
    </location>
</feature>
<dbReference type="RefSeq" id="WP_101497561.1">
    <property type="nucleotide sequence ID" value="NZ_LNJZ01000009.1"/>
</dbReference>
<comment type="caution">
    <text evidence="3">The sequence shown here is derived from an EMBL/GenBank/DDBJ whole genome shotgun (WGS) entry which is preliminary data.</text>
</comment>
<dbReference type="EMBL" id="SNYK01000010">
    <property type="protein sequence ID" value="TDQ36888.1"/>
    <property type="molecule type" value="Genomic_DNA"/>
</dbReference>
<dbReference type="Pfam" id="PF13519">
    <property type="entry name" value="VWA_2"/>
    <property type="match status" value="1"/>
</dbReference>
<keyword evidence="1" id="KW-1133">Transmembrane helix</keyword>
<dbReference type="InterPro" id="IPR036465">
    <property type="entry name" value="vWFA_dom_sf"/>
</dbReference>
<keyword evidence="4" id="KW-1185">Reference proteome</keyword>
<accession>A0A4R6TT99</accession>
<evidence type="ECO:0000259" key="2">
    <source>
        <dbReference type="PROSITE" id="PS50234"/>
    </source>
</evidence>
<sequence>MFDLAWPWLLLLAPLPIFLRLLLPASPPADTALLIPFFSRLAALAGRDKQPVYRLHLRLLVPALIWLLLVFAASRPQWLEPLRTLNPDGRNSMLAVDLSASMLTRDVAGSNENRFTITRTLLLQLLDRRPDDRFGLILFASQAFLQSPLTFDHDSLRHWLHTIEPGIAGDNTAIGDAIGLGIKRLRDLPASDKNLILLTDGANNSGIMPPRTAARFAAREGIRIHSLGIGEAGNGNQDGPDLALLQDIAWLTGGYYLHVDSTASLADAIRFFDNLPASNEPARTRWQTRELYHWPLAAALSLALLAGLITLAGSTASRRREQRQ</sequence>
<dbReference type="PANTHER" id="PTHR22550">
    <property type="entry name" value="SPORE GERMINATION PROTEIN"/>
    <property type="match status" value="1"/>
</dbReference>
<organism evidence="3 4">
    <name type="scientific">Thiopseudomonas denitrificans</name>
    <dbReference type="NCBI Taxonomy" id="1501432"/>
    <lineage>
        <taxon>Bacteria</taxon>
        <taxon>Pseudomonadati</taxon>
        <taxon>Pseudomonadota</taxon>
        <taxon>Gammaproteobacteria</taxon>
        <taxon>Pseudomonadales</taxon>
        <taxon>Pseudomonadaceae</taxon>
        <taxon>Thiopseudomonas</taxon>
    </lineage>
</organism>
<dbReference type="InterPro" id="IPR002035">
    <property type="entry name" value="VWF_A"/>
</dbReference>
<feature type="domain" description="VWFA" evidence="2">
    <location>
        <begin position="91"/>
        <end position="275"/>
    </location>
</feature>
<dbReference type="PANTHER" id="PTHR22550:SF18">
    <property type="entry name" value="VWFA DOMAIN-CONTAINING PROTEIN"/>
    <property type="match status" value="1"/>
</dbReference>
<evidence type="ECO:0000313" key="3">
    <source>
        <dbReference type="EMBL" id="TDQ36888.1"/>
    </source>
</evidence>
<dbReference type="SUPFAM" id="SSF53300">
    <property type="entry name" value="vWA-like"/>
    <property type="match status" value="1"/>
</dbReference>
<name>A0A4R6TT99_9GAMM</name>
<protein>
    <submittedName>
        <fullName evidence="3">Ca-activated chloride channel family protein</fullName>
    </submittedName>
</protein>
<dbReference type="Gene3D" id="3.40.50.410">
    <property type="entry name" value="von Willebrand factor, type A domain"/>
    <property type="match status" value="1"/>
</dbReference>
<feature type="transmembrane region" description="Helical" evidence="1">
    <location>
        <begin position="291"/>
        <end position="313"/>
    </location>
</feature>
<keyword evidence="1" id="KW-0812">Transmembrane</keyword>
<dbReference type="AlphaFoldDB" id="A0A4R6TT99"/>
<evidence type="ECO:0000313" key="4">
    <source>
        <dbReference type="Proteomes" id="UP000294575"/>
    </source>
</evidence>
<gene>
    <name evidence="3" type="ORF">DFQ45_110103</name>
</gene>
<dbReference type="Proteomes" id="UP000294575">
    <property type="component" value="Unassembled WGS sequence"/>
</dbReference>
<dbReference type="PROSITE" id="PS50234">
    <property type="entry name" value="VWFA"/>
    <property type="match status" value="1"/>
</dbReference>
<reference evidence="3 4" key="1">
    <citation type="submission" date="2019-03" db="EMBL/GenBank/DDBJ databases">
        <title>Genomic Encyclopedia of Type Strains, Phase IV (KMG-IV): sequencing the most valuable type-strain genomes for metagenomic binning, comparative biology and taxonomic classification.</title>
        <authorList>
            <person name="Goeker M."/>
        </authorList>
    </citation>
    <scope>NUCLEOTIDE SEQUENCE [LARGE SCALE GENOMIC DNA]</scope>
    <source>
        <strain evidence="3 4">DSM 28679</strain>
    </source>
</reference>
<proteinExistence type="predicted"/>
<evidence type="ECO:0000256" key="1">
    <source>
        <dbReference type="SAM" id="Phobius"/>
    </source>
</evidence>
<keyword evidence="1" id="KW-0472">Membrane</keyword>
<dbReference type="SMART" id="SM00327">
    <property type="entry name" value="VWA"/>
    <property type="match status" value="1"/>
</dbReference>
<dbReference type="InterPro" id="IPR050768">
    <property type="entry name" value="UPF0353/GerABKA_families"/>
</dbReference>